<comment type="caution">
    <text evidence="1">The sequence shown here is derived from an EMBL/GenBank/DDBJ whole genome shotgun (WGS) entry which is preliminary data.</text>
</comment>
<accession>A0A0F9T3J1</accession>
<proteinExistence type="predicted"/>
<name>A0A0F9T3J1_9ZZZZ</name>
<evidence type="ECO:0000313" key="1">
    <source>
        <dbReference type="EMBL" id="KKN36043.1"/>
    </source>
</evidence>
<sequence>MQHVVDKMMKILNDEKATDGAKTQAAQALALIKIAEVLNGPGKTLGPPGWIRP</sequence>
<dbReference type="EMBL" id="LAZR01001992">
    <property type="protein sequence ID" value="KKN36043.1"/>
    <property type="molecule type" value="Genomic_DNA"/>
</dbReference>
<protein>
    <submittedName>
        <fullName evidence="1">Uncharacterized protein</fullName>
    </submittedName>
</protein>
<reference evidence="1" key="1">
    <citation type="journal article" date="2015" name="Nature">
        <title>Complex archaea that bridge the gap between prokaryotes and eukaryotes.</title>
        <authorList>
            <person name="Spang A."/>
            <person name="Saw J.H."/>
            <person name="Jorgensen S.L."/>
            <person name="Zaremba-Niedzwiedzka K."/>
            <person name="Martijn J."/>
            <person name="Lind A.E."/>
            <person name="van Eijk R."/>
            <person name="Schleper C."/>
            <person name="Guy L."/>
            <person name="Ettema T.J."/>
        </authorList>
    </citation>
    <scope>NUCLEOTIDE SEQUENCE</scope>
</reference>
<gene>
    <name evidence="1" type="ORF">LCGC14_0777380</name>
</gene>
<dbReference type="AlphaFoldDB" id="A0A0F9T3J1"/>
<organism evidence="1">
    <name type="scientific">marine sediment metagenome</name>
    <dbReference type="NCBI Taxonomy" id="412755"/>
    <lineage>
        <taxon>unclassified sequences</taxon>
        <taxon>metagenomes</taxon>
        <taxon>ecological metagenomes</taxon>
    </lineage>
</organism>